<dbReference type="Pfam" id="PF07235">
    <property type="entry name" value="DUF1427"/>
    <property type="match status" value="1"/>
</dbReference>
<dbReference type="EMBL" id="CP104214">
    <property type="protein sequence ID" value="UWX70602.1"/>
    <property type="molecule type" value="Genomic_DNA"/>
</dbReference>
<keyword evidence="1" id="KW-1133">Transmembrane helix</keyword>
<dbReference type="InterPro" id="IPR009872">
    <property type="entry name" value="DUF1427"/>
</dbReference>
<evidence type="ECO:0000313" key="4">
    <source>
        <dbReference type="EMBL" id="UWX70602.1"/>
    </source>
</evidence>
<reference evidence="6" key="3">
    <citation type="submission" date="2017-09" db="EMBL/GenBank/DDBJ databases">
        <title>FDA dAtabase for Regulatory Grade micrObial Sequences (FDA-ARGOS): Supporting development and validation of Infectious Disease Dx tests.</title>
        <authorList>
            <person name="Minogue T."/>
            <person name="Wolcott M."/>
            <person name="Wasieloski L."/>
            <person name="Aguilar W."/>
            <person name="Moore D."/>
            <person name="Tallon L."/>
            <person name="Sadzewicz L."/>
            <person name="Ott S."/>
            <person name="Zhao X."/>
            <person name="Nagaraj S."/>
            <person name="Vavikolanu K."/>
            <person name="Aluvathingal J."/>
            <person name="Nadendla S."/>
            <person name="Sichtig H."/>
        </authorList>
    </citation>
    <scope>NUCLEOTIDE SEQUENCE [LARGE SCALE GENOMIC DNA]</scope>
    <source>
        <strain evidence="6">FDAARGOS_390</strain>
    </source>
</reference>
<sequence>MIDYAVSLGVGLGVGVLYGVLNVRSPAPPLVALIGLLGMVLGETAIRWLR</sequence>
<evidence type="ECO:0000313" key="2">
    <source>
        <dbReference type="EMBL" id="KGC17690.1"/>
    </source>
</evidence>
<gene>
    <name evidence="3" type="ORF">CRM94_36605</name>
    <name evidence="2" type="ORF">DM48_3831</name>
    <name evidence="4" type="ORF">NYZ96_02165</name>
</gene>
<reference evidence="4" key="4">
    <citation type="submission" date="2022-09" db="EMBL/GenBank/DDBJ databases">
        <title>Genomic of Burkholderia gladioli.</title>
        <authorList>
            <person name="Wu H."/>
        </authorList>
    </citation>
    <scope>NUCLEOTIDE SEQUENCE</scope>
    <source>
        <strain evidence="4">ZN-S4</strain>
    </source>
</reference>
<protein>
    <submittedName>
        <fullName evidence="2">XapX domain protein</fullName>
    </submittedName>
    <submittedName>
        <fullName evidence="3">XapX domain-containing protein</fullName>
    </submittedName>
</protein>
<dbReference type="RefSeq" id="WP_013696477.1">
    <property type="nucleotide sequence ID" value="NZ_CADEPO010000017.1"/>
</dbReference>
<keyword evidence="1" id="KW-0472">Membrane</keyword>
<evidence type="ECO:0000256" key="1">
    <source>
        <dbReference type="SAM" id="Phobius"/>
    </source>
</evidence>
<dbReference type="Proteomes" id="UP001059745">
    <property type="component" value="Chromosome 1"/>
</dbReference>
<dbReference type="InterPro" id="IPR020017">
    <property type="entry name" value="XapX_domain"/>
</dbReference>
<dbReference type="Proteomes" id="UP000029590">
    <property type="component" value="Unassembled WGS sequence"/>
</dbReference>
<dbReference type="GeneID" id="66456318"/>
<evidence type="ECO:0000313" key="3">
    <source>
        <dbReference type="EMBL" id="PEH39766.1"/>
    </source>
</evidence>
<feature type="transmembrane region" description="Helical" evidence="1">
    <location>
        <begin position="30"/>
        <end position="49"/>
    </location>
</feature>
<proteinExistence type="predicted"/>
<dbReference type="OMA" id="MADRCFF"/>
<reference evidence="3" key="2">
    <citation type="submission" date="2017-09" db="EMBL/GenBank/DDBJ databases">
        <title>FDA dAtabase for Regulatory Grade micrObial Sequences (FDA-ARGOS): Supporting development and validation of Infectious Disease Dx tests.</title>
        <authorList>
            <person name="Minogue T."/>
            <person name="Wolcott M."/>
            <person name="Wasieloski L."/>
            <person name="Aguilar W."/>
            <person name="Moore D."/>
            <person name="Tallon L.J."/>
            <person name="Sadzewicz L."/>
            <person name="Ott S."/>
            <person name="Zhao X."/>
            <person name="Nagaraj S."/>
            <person name="Vavikolanu K."/>
            <person name="Aluvathingal J."/>
            <person name="Nadendla S."/>
            <person name="Sichtig H."/>
        </authorList>
    </citation>
    <scope>NUCLEOTIDE SEQUENCE</scope>
    <source>
        <strain evidence="3">FDAARGOS_390</strain>
    </source>
</reference>
<dbReference type="EMBL" id="PDDY01000004">
    <property type="protein sequence ID" value="PEH39766.1"/>
    <property type="molecule type" value="Genomic_DNA"/>
</dbReference>
<evidence type="ECO:0000313" key="6">
    <source>
        <dbReference type="Proteomes" id="UP000220629"/>
    </source>
</evidence>
<accession>A0A095FL59</accession>
<dbReference type="Proteomes" id="UP000220629">
    <property type="component" value="Unassembled WGS sequence"/>
</dbReference>
<name>A0A095FL59_BURGA</name>
<dbReference type="NCBIfam" id="TIGR03510">
    <property type="entry name" value="XapX"/>
    <property type="match status" value="1"/>
</dbReference>
<organism evidence="3 6">
    <name type="scientific">Burkholderia gladioli</name>
    <name type="common">Pseudomonas marginata</name>
    <name type="synonym">Phytomonas marginata</name>
    <dbReference type="NCBI Taxonomy" id="28095"/>
    <lineage>
        <taxon>Bacteria</taxon>
        <taxon>Pseudomonadati</taxon>
        <taxon>Pseudomonadota</taxon>
        <taxon>Betaproteobacteria</taxon>
        <taxon>Burkholderiales</taxon>
        <taxon>Burkholderiaceae</taxon>
        <taxon>Burkholderia</taxon>
    </lineage>
</organism>
<evidence type="ECO:0000313" key="5">
    <source>
        <dbReference type="Proteomes" id="UP000029590"/>
    </source>
</evidence>
<dbReference type="KEGG" id="bgo:BM43_1811"/>
<reference evidence="2 5" key="1">
    <citation type="submission" date="2014-04" db="EMBL/GenBank/DDBJ databases">
        <authorList>
            <person name="Bishop-Lilly K.A."/>
            <person name="Broomall S.M."/>
            <person name="Chain P.S."/>
            <person name="Chertkov O."/>
            <person name="Coyne S.R."/>
            <person name="Daligault H.E."/>
            <person name="Davenport K.W."/>
            <person name="Erkkila T."/>
            <person name="Frey K.G."/>
            <person name="Gibbons H.S."/>
            <person name="Gu W."/>
            <person name="Jaissle J."/>
            <person name="Johnson S.L."/>
            <person name="Koroleva G.I."/>
            <person name="Ladner J.T."/>
            <person name="Lo C.-C."/>
            <person name="Minogue T.D."/>
            <person name="Munk C."/>
            <person name="Palacios G.F."/>
            <person name="Redden C.L."/>
            <person name="Rosenzweig C.N."/>
            <person name="Scholz M.B."/>
            <person name="Teshima H."/>
            <person name="Xu Y."/>
        </authorList>
    </citation>
    <scope>NUCLEOTIDE SEQUENCE [LARGE SCALE GENOMIC DNA]</scope>
    <source>
        <strain evidence="5">gladioli</strain>
        <strain evidence="2">Gladioli</strain>
    </source>
</reference>
<dbReference type="AlphaFoldDB" id="A0A095FL59"/>
<feature type="transmembrane region" description="Helical" evidence="1">
    <location>
        <begin position="6"/>
        <end position="23"/>
    </location>
</feature>
<dbReference type="EMBL" id="JPGG01000015">
    <property type="protein sequence ID" value="KGC17690.1"/>
    <property type="molecule type" value="Genomic_DNA"/>
</dbReference>
<keyword evidence="1" id="KW-0812">Transmembrane</keyword>